<sequence>MLEYAQRIQALAQSGLAFSTDYYDRERYEDLQTIAFEMMASATTGSIAEIQAFYAEEGYATPKIDVRGMVTDDNNRLLLVKDRGSQQWSLPGGYADIGLSASENIVKEVVEETGLVVSVNRLLAVYDTNKSNPANLPVQYYKFVFSCQVLSGCLQPSFETTELAYFSLADLPELSERRNTRQQLEECLKLKASQIILD</sequence>
<dbReference type="EMBL" id="JAEEGA010000003">
    <property type="protein sequence ID" value="MBP1040553.1"/>
    <property type="molecule type" value="Genomic_DNA"/>
</dbReference>
<dbReference type="GO" id="GO:0016787">
    <property type="term" value="F:hydrolase activity"/>
    <property type="evidence" value="ECO:0007669"/>
    <property type="project" value="UniProtKB-KW"/>
</dbReference>
<keyword evidence="2 4" id="KW-0378">Hydrolase</keyword>
<gene>
    <name evidence="4" type="ORF">I6N95_06030</name>
</gene>
<evidence type="ECO:0000259" key="3">
    <source>
        <dbReference type="PROSITE" id="PS51462"/>
    </source>
</evidence>
<evidence type="ECO:0000313" key="4">
    <source>
        <dbReference type="EMBL" id="MBP1040553.1"/>
    </source>
</evidence>
<protein>
    <submittedName>
        <fullName evidence="4">NUDIX hydrolase</fullName>
    </submittedName>
</protein>
<dbReference type="Gene3D" id="3.90.79.10">
    <property type="entry name" value="Nucleoside Triphosphate Pyrophosphohydrolase"/>
    <property type="match status" value="1"/>
</dbReference>
<dbReference type="PANTHER" id="PTHR43046">
    <property type="entry name" value="GDP-MANNOSE MANNOSYL HYDROLASE"/>
    <property type="match status" value="1"/>
</dbReference>
<dbReference type="PANTHER" id="PTHR43046:SF16">
    <property type="entry name" value="ADP-RIBOSE PYROPHOSPHATASE YJHB-RELATED"/>
    <property type="match status" value="1"/>
</dbReference>
<comment type="caution">
    <text evidence="4">The sequence shown here is derived from an EMBL/GenBank/DDBJ whole genome shotgun (WGS) entry which is preliminary data.</text>
</comment>
<evidence type="ECO:0000256" key="1">
    <source>
        <dbReference type="ARBA" id="ARBA00001946"/>
    </source>
</evidence>
<dbReference type="Pfam" id="PF00293">
    <property type="entry name" value="NUDIX"/>
    <property type="match status" value="1"/>
</dbReference>
<evidence type="ECO:0000313" key="5">
    <source>
        <dbReference type="Proteomes" id="UP000674938"/>
    </source>
</evidence>
<dbReference type="InterPro" id="IPR059176">
    <property type="entry name" value="UDP-X_N"/>
</dbReference>
<proteinExistence type="predicted"/>
<dbReference type="Proteomes" id="UP000674938">
    <property type="component" value="Unassembled WGS sequence"/>
</dbReference>
<organism evidence="4 5">
    <name type="scientific">Vagococcus allomyrinae</name>
    <dbReference type="NCBI Taxonomy" id="2794353"/>
    <lineage>
        <taxon>Bacteria</taxon>
        <taxon>Bacillati</taxon>
        <taxon>Bacillota</taxon>
        <taxon>Bacilli</taxon>
        <taxon>Lactobacillales</taxon>
        <taxon>Enterococcaceae</taxon>
        <taxon>Vagococcus</taxon>
    </lineage>
</organism>
<comment type="cofactor">
    <cofactor evidence="1">
        <name>Mg(2+)</name>
        <dbReference type="ChEBI" id="CHEBI:18420"/>
    </cofactor>
</comment>
<dbReference type="InterPro" id="IPR015797">
    <property type="entry name" value="NUDIX_hydrolase-like_dom_sf"/>
</dbReference>
<reference evidence="4" key="1">
    <citation type="submission" date="2020-12" db="EMBL/GenBank/DDBJ databases">
        <title>Vagococcus allomyrinae sp. nov. and Enterococcus lavae sp. nov., isolated from the larvae of Allomyrina dichotoma.</title>
        <authorList>
            <person name="Lee S.D."/>
        </authorList>
    </citation>
    <scope>NUCLEOTIDE SEQUENCE</scope>
    <source>
        <strain evidence="4">BWB3-3</strain>
    </source>
</reference>
<dbReference type="InterPro" id="IPR000086">
    <property type="entry name" value="NUDIX_hydrolase_dom"/>
</dbReference>
<feature type="domain" description="Nudix hydrolase" evidence="3">
    <location>
        <begin position="61"/>
        <end position="189"/>
    </location>
</feature>
<accession>A0A940PD33</accession>
<dbReference type="PROSITE" id="PS51462">
    <property type="entry name" value="NUDIX"/>
    <property type="match status" value="1"/>
</dbReference>
<keyword evidence="5" id="KW-1185">Reference proteome</keyword>
<dbReference type="Gene3D" id="6.10.250.1120">
    <property type="match status" value="1"/>
</dbReference>
<dbReference type="AlphaFoldDB" id="A0A940PD33"/>
<evidence type="ECO:0000256" key="2">
    <source>
        <dbReference type="ARBA" id="ARBA00022801"/>
    </source>
</evidence>
<dbReference type="SUPFAM" id="SSF55811">
    <property type="entry name" value="Nudix"/>
    <property type="match status" value="1"/>
</dbReference>
<name>A0A940PD33_9ENTE</name>
<dbReference type="Pfam" id="PF12535">
    <property type="entry name" value="Nudix_N"/>
    <property type="match status" value="1"/>
</dbReference>
<dbReference type="RefSeq" id="WP_209525650.1">
    <property type="nucleotide sequence ID" value="NZ_JAEEGA010000003.1"/>
</dbReference>